<dbReference type="EMBL" id="JAUDFV010000149">
    <property type="protein sequence ID" value="KAL2719529.1"/>
    <property type="molecule type" value="Genomic_DNA"/>
</dbReference>
<sequence>MKEAELGSVTHRQGVHRACPSRSRHDNALAFHMNFRQCCWNEEAWKENEQKIRPLSAFKSANKGYPLTRRGKGLLPQEILEFNWEVIFLVTP</sequence>
<name>A0ABD2AFY5_VESSQ</name>
<dbReference type="AlphaFoldDB" id="A0ABD2AFY5"/>
<keyword evidence="2" id="KW-1185">Reference proteome</keyword>
<accession>A0ABD2AFY5</accession>
<proteinExistence type="predicted"/>
<organism evidence="1 2">
    <name type="scientific">Vespula squamosa</name>
    <name type="common">Southern yellow jacket</name>
    <name type="synonym">Wasp</name>
    <dbReference type="NCBI Taxonomy" id="30214"/>
    <lineage>
        <taxon>Eukaryota</taxon>
        <taxon>Metazoa</taxon>
        <taxon>Ecdysozoa</taxon>
        <taxon>Arthropoda</taxon>
        <taxon>Hexapoda</taxon>
        <taxon>Insecta</taxon>
        <taxon>Pterygota</taxon>
        <taxon>Neoptera</taxon>
        <taxon>Endopterygota</taxon>
        <taxon>Hymenoptera</taxon>
        <taxon>Apocrita</taxon>
        <taxon>Aculeata</taxon>
        <taxon>Vespoidea</taxon>
        <taxon>Vespidae</taxon>
        <taxon>Vespinae</taxon>
        <taxon>Vespula</taxon>
    </lineage>
</organism>
<comment type="caution">
    <text evidence="1">The sequence shown here is derived from an EMBL/GenBank/DDBJ whole genome shotgun (WGS) entry which is preliminary data.</text>
</comment>
<protein>
    <submittedName>
        <fullName evidence="1">Uncharacterized protein</fullName>
    </submittedName>
</protein>
<reference evidence="1 2" key="1">
    <citation type="journal article" date="2024" name="Ann. Entomol. Soc. Am.">
        <title>Genomic analyses of the southern and eastern yellowjacket wasps (Hymenoptera: Vespidae) reveal evolutionary signatures of social life.</title>
        <authorList>
            <person name="Catto M.A."/>
            <person name="Caine P.B."/>
            <person name="Orr S.E."/>
            <person name="Hunt B.G."/>
            <person name="Goodisman M.A.D."/>
        </authorList>
    </citation>
    <scope>NUCLEOTIDE SEQUENCE [LARGE SCALE GENOMIC DNA]</scope>
    <source>
        <strain evidence="1">233</strain>
        <tissue evidence="1">Head and thorax</tissue>
    </source>
</reference>
<evidence type="ECO:0000313" key="2">
    <source>
        <dbReference type="Proteomes" id="UP001607302"/>
    </source>
</evidence>
<evidence type="ECO:0000313" key="1">
    <source>
        <dbReference type="EMBL" id="KAL2719529.1"/>
    </source>
</evidence>
<gene>
    <name evidence="1" type="ORF">V1478_010991</name>
</gene>
<dbReference type="Proteomes" id="UP001607302">
    <property type="component" value="Unassembled WGS sequence"/>
</dbReference>